<sequence length="170" mass="19919">MKMVIIGYSGAGKSTLAKKLTDFYKLPLLHLDKLRFSNGWQARKKENISADIQAFLDTHDSWVIEGNLSSCLFEERLNAADKIIILQLPRLICLKRAYKRYRQHRGQTRDSMAEGCPERFDLDFIKWILIDGRHPQIQERFQSVLENYSDKTLHLTSQKDIDTFLQDMKK</sequence>
<gene>
    <name evidence="1" type="primary">flaR</name>
    <name evidence="1" type="ORF">NCTC12224_01732</name>
</gene>
<dbReference type="Gene3D" id="3.40.50.300">
    <property type="entry name" value="P-loop containing nucleotide triphosphate hydrolases"/>
    <property type="match status" value="1"/>
</dbReference>
<dbReference type="InterPro" id="IPR052922">
    <property type="entry name" value="Cytidylate_Kinase-2"/>
</dbReference>
<dbReference type="Proteomes" id="UP000254924">
    <property type="component" value="Unassembled WGS sequence"/>
</dbReference>
<dbReference type="InterPro" id="IPR027417">
    <property type="entry name" value="P-loop_NTPase"/>
</dbReference>
<dbReference type="OrthoDB" id="1201990at2"/>
<accession>A0A380KD61</accession>
<protein>
    <submittedName>
        <fullName evidence="1">DNA topology modulation protein</fullName>
    </submittedName>
</protein>
<dbReference type="NCBIfam" id="NF005576">
    <property type="entry name" value="PRK07261.1"/>
    <property type="match status" value="1"/>
</dbReference>
<dbReference type="EMBL" id="UHFN01000007">
    <property type="protein sequence ID" value="SUN62170.1"/>
    <property type="molecule type" value="Genomic_DNA"/>
</dbReference>
<dbReference type="RefSeq" id="WP_115269831.1">
    <property type="nucleotide sequence ID" value="NZ_JBNPNB010000053.1"/>
</dbReference>
<proteinExistence type="predicted"/>
<dbReference type="PANTHER" id="PTHR37816">
    <property type="entry name" value="YALI0E33011P"/>
    <property type="match status" value="1"/>
</dbReference>
<dbReference type="PANTHER" id="PTHR37816:SF3">
    <property type="entry name" value="MODULATES DNA TOPOLOGY"/>
    <property type="match status" value="1"/>
</dbReference>
<name>A0A380KD61_9STRE</name>
<keyword evidence="2" id="KW-1185">Reference proteome</keyword>
<organism evidence="1 2">
    <name type="scientific">Streptococcus hyointestinalis</name>
    <dbReference type="NCBI Taxonomy" id="1337"/>
    <lineage>
        <taxon>Bacteria</taxon>
        <taxon>Bacillati</taxon>
        <taxon>Bacillota</taxon>
        <taxon>Bacilli</taxon>
        <taxon>Lactobacillales</taxon>
        <taxon>Streptococcaceae</taxon>
        <taxon>Streptococcus</taxon>
    </lineage>
</organism>
<evidence type="ECO:0000313" key="1">
    <source>
        <dbReference type="EMBL" id="SUN62170.1"/>
    </source>
</evidence>
<dbReference type="SUPFAM" id="SSF52540">
    <property type="entry name" value="P-loop containing nucleoside triphosphate hydrolases"/>
    <property type="match status" value="1"/>
</dbReference>
<evidence type="ECO:0000313" key="2">
    <source>
        <dbReference type="Proteomes" id="UP000254924"/>
    </source>
</evidence>
<reference evidence="1 2" key="1">
    <citation type="submission" date="2018-06" db="EMBL/GenBank/DDBJ databases">
        <authorList>
            <consortium name="Pathogen Informatics"/>
            <person name="Doyle S."/>
        </authorList>
    </citation>
    <scope>NUCLEOTIDE SEQUENCE [LARGE SCALE GENOMIC DNA]</scope>
    <source>
        <strain evidence="1 2">NCTC12224</strain>
    </source>
</reference>
<dbReference type="GeneID" id="78357011"/>
<dbReference type="AlphaFoldDB" id="A0A380KD61"/>